<dbReference type="EMBL" id="GBXM01079450">
    <property type="protein sequence ID" value="JAH29127.1"/>
    <property type="molecule type" value="Transcribed_RNA"/>
</dbReference>
<organism evidence="1">
    <name type="scientific">Anguilla anguilla</name>
    <name type="common">European freshwater eel</name>
    <name type="synonym">Muraena anguilla</name>
    <dbReference type="NCBI Taxonomy" id="7936"/>
    <lineage>
        <taxon>Eukaryota</taxon>
        <taxon>Metazoa</taxon>
        <taxon>Chordata</taxon>
        <taxon>Craniata</taxon>
        <taxon>Vertebrata</taxon>
        <taxon>Euteleostomi</taxon>
        <taxon>Actinopterygii</taxon>
        <taxon>Neopterygii</taxon>
        <taxon>Teleostei</taxon>
        <taxon>Anguilliformes</taxon>
        <taxon>Anguillidae</taxon>
        <taxon>Anguilla</taxon>
    </lineage>
</organism>
<proteinExistence type="predicted"/>
<name>A0A0E9RJY0_ANGAN</name>
<evidence type="ECO:0000313" key="1">
    <source>
        <dbReference type="EMBL" id="JAH29127.1"/>
    </source>
</evidence>
<sequence>MLLFMINPREILCSSCTYQHNKFEYFPCRK</sequence>
<protein>
    <submittedName>
        <fullName evidence="1">Uncharacterized protein</fullName>
    </submittedName>
</protein>
<reference evidence="1" key="1">
    <citation type="submission" date="2014-11" db="EMBL/GenBank/DDBJ databases">
        <authorList>
            <person name="Amaro Gonzalez C."/>
        </authorList>
    </citation>
    <scope>NUCLEOTIDE SEQUENCE</scope>
</reference>
<accession>A0A0E9RJY0</accession>
<reference evidence="1" key="2">
    <citation type="journal article" date="2015" name="Fish Shellfish Immunol.">
        <title>Early steps in the European eel (Anguilla anguilla)-Vibrio vulnificus interaction in the gills: Role of the RtxA13 toxin.</title>
        <authorList>
            <person name="Callol A."/>
            <person name="Pajuelo D."/>
            <person name="Ebbesson L."/>
            <person name="Teles M."/>
            <person name="MacKenzie S."/>
            <person name="Amaro C."/>
        </authorList>
    </citation>
    <scope>NUCLEOTIDE SEQUENCE</scope>
</reference>
<dbReference type="AlphaFoldDB" id="A0A0E9RJY0"/>